<evidence type="ECO:0000256" key="1">
    <source>
        <dbReference type="SAM" id="MobiDB-lite"/>
    </source>
</evidence>
<name>A0A8K0IMR7_COCNU</name>
<feature type="compositionally biased region" description="Polar residues" evidence="1">
    <location>
        <begin position="70"/>
        <end position="79"/>
    </location>
</feature>
<accession>A0A8K0IMR7</accession>
<organism evidence="2 3">
    <name type="scientific">Cocos nucifera</name>
    <name type="common">Coconut palm</name>
    <dbReference type="NCBI Taxonomy" id="13894"/>
    <lineage>
        <taxon>Eukaryota</taxon>
        <taxon>Viridiplantae</taxon>
        <taxon>Streptophyta</taxon>
        <taxon>Embryophyta</taxon>
        <taxon>Tracheophyta</taxon>
        <taxon>Spermatophyta</taxon>
        <taxon>Magnoliopsida</taxon>
        <taxon>Liliopsida</taxon>
        <taxon>Arecaceae</taxon>
        <taxon>Arecoideae</taxon>
        <taxon>Cocoseae</taxon>
        <taxon>Attaleinae</taxon>
        <taxon>Cocos</taxon>
    </lineage>
</organism>
<protein>
    <submittedName>
        <fullName evidence="2">Uncharacterized protein</fullName>
    </submittedName>
</protein>
<evidence type="ECO:0000313" key="3">
    <source>
        <dbReference type="Proteomes" id="UP000797356"/>
    </source>
</evidence>
<comment type="caution">
    <text evidence="2">The sequence shown here is derived from an EMBL/GenBank/DDBJ whole genome shotgun (WGS) entry which is preliminary data.</text>
</comment>
<dbReference type="AlphaFoldDB" id="A0A8K0IMR7"/>
<feature type="compositionally biased region" description="Basic and acidic residues" evidence="1">
    <location>
        <begin position="1"/>
        <end position="12"/>
    </location>
</feature>
<feature type="compositionally biased region" description="Basic residues" evidence="1">
    <location>
        <begin position="54"/>
        <end position="66"/>
    </location>
</feature>
<feature type="region of interest" description="Disordered" evidence="1">
    <location>
        <begin position="1"/>
        <end position="79"/>
    </location>
</feature>
<reference evidence="2" key="1">
    <citation type="journal article" date="2017" name="Gigascience">
        <title>The genome draft of coconut (Cocos nucifera).</title>
        <authorList>
            <person name="Xiao Y."/>
            <person name="Xu P."/>
            <person name="Fan H."/>
            <person name="Baudouin L."/>
            <person name="Xia W."/>
            <person name="Bocs S."/>
            <person name="Xu J."/>
            <person name="Li Q."/>
            <person name="Guo A."/>
            <person name="Zhou L."/>
            <person name="Li J."/>
            <person name="Wu Y."/>
            <person name="Ma Z."/>
            <person name="Armero A."/>
            <person name="Issali A.E."/>
            <person name="Liu N."/>
            <person name="Peng M."/>
            <person name="Yang Y."/>
        </authorList>
    </citation>
    <scope>NUCLEOTIDE SEQUENCE</scope>
    <source>
        <tissue evidence="2">Spear leaf of Hainan Tall coconut</tissue>
    </source>
</reference>
<dbReference type="EMBL" id="CM017881">
    <property type="protein sequence ID" value="KAG1362713.1"/>
    <property type="molecule type" value="Genomic_DNA"/>
</dbReference>
<dbReference type="Proteomes" id="UP000797356">
    <property type="component" value="Chromosome 10"/>
</dbReference>
<sequence length="79" mass="8347">MGDLPKKAHIGESSHTMPIQAMPTPETATTVPSPTPSEEVAPSTPLQLEEAMGKRKKRAVGRKIGRRVGSSESGGPNQE</sequence>
<proteinExistence type="predicted"/>
<reference evidence="2" key="2">
    <citation type="submission" date="2019-07" db="EMBL/GenBank/DDBJ databases">
        <authorList>
            <person name="Yang Y."/>
            <person name="Bocs S."/>
            <person name="Baudouin L."/>
        </authorList>
    </citation>
    <scope>NUCLEOTIDE SEQUENCE</scope>
    <source>
        <tissue evidence="2">Spear leaf of Hainan Tall coconut</tissue>
    </source>
</reference>
<gene>
    <name evidence="2" type="ORF">COCNU_10G009320</name>
</gene>
<keyword evidence="3" id="KW-1185">Reference proteome</keyword>
<evidence type="ECO:0000313" key="2">
    <source>
        <dbReference type="EMBL" id="KAG1362713.1"/>
    </source>
</evidence>